<reference evidence="3 4" key="1">
    <citation type="submission" date="2016-04" db="EMBL/GenBank/DDBJ databases">
        <title>Draft genome of Fonsecaea erecta CBS 125763.</title>
        <authorList>
            <person name="Weiss V.A."/>
            <person name="Vicente V.A."/>
            <person name="Raittz R.T."/>
            <person name="Moreno L.F."/>
            <person name="De Souza E.M."/>
            <person name="Pedrosa F.O."/>
            <person name="Steffens M.B."/>
            <person name="Faoro H."/>
            <person name="Tadra-Sfeir M.Z."/>
            <person name="Najafzadeh M.J."/>
            <person name="Felipe M.S."/>
            <person name="Teixeira M."/>
            <person name="Sun J."/>
            <person name="Xi L."/>
            <person name="Gomes R."/>
            <person name="De Azevedo C.M."/>
            <person name="Salgado C.G."/>
            <person name="Da Silva M.B."/>
            <person name="Nascimento M.F."/>
            <person name="Queiroz-Telles F."/>
            <person name="Attili D.S."/>
            <person name="Gorbushina A."/>
        </authorList>
    </citation>
    <scope>NUCLEOTIDE SEQUENCE [LARGE SCALE GENOMIC DNA]</scope>
    <source>
        <strain evidence="3 4">CBS 125763</strain>
    </source>
</reference>
<feature type="region of interest" description="Disordered" evidence="1">
    <location>
        <begin position="190"/>
        <end position="243"/>
    </location>
</feature>
<evidence type="ECO:0000259" key="2">
    <source>
        <dbReference type="Pfam" id="PF14420"/>
    </source>
</evidence>
<feature type="compositionally biased region" description="Low complexity" evidence="1">
    <location>
        <begin position="632"/>
        <end position="661"/>
    </location>
</feature>
<dbReference type="Pfam" id="PF14420">
    <property type="entry name" value="Clr5"/>
    <property type="match status" value="1"/>
</dbReference>
<feature type="region of interest" description="Disordered" evidence="1">
    <location>
        <begin position="1"/>
        <end position="44"/>
    </location>
</feature>
<keyword evidence="4" id="KW-1185">Reference proteome</keyword>
<dbReference type="InterPro" id="IPR025676">
    <property type="entry name" value="Clr5_dom"/>
</dbReference>
<dbReference type="AlphaFoldDB" id="A0A178Z6A7"/>
<organism evidence="3 4">
    <name type="scientific">Fonsecaea erecta</name>
    <dbReference type="NCBI Taxonomy" id="1367422"/>
    <lineage>
        <taxon>Eukaryota</taxon>
        <taxon>Fungi</taxon>
        <taxon>Dikarya</taxon>
        <taxon>Ascomycota</taxon>
        <taxon>Pezizomycotina</taxon>
        <taxon>Eurotiomycetes</taxon>
        <taxon>Chaetothyriomycetidae</taxon>
        <taxon>Chaetothyriales</taxon>
        <taxon>Herpotrichiellaceae</taxon>
        <taxon>Fonsecaea</taxon>
    </lineage>
</organism>
<feature type="domain" description="Clr5" evidence="2">
    <location>
        <begin position="45"/>
        <end position="94"/>
    </location>
</feature>
<feature type="compositionally biased region" description="Basic residues" evidence="1">
    <location>
        <begin position="679"/>
        <end position="692"/>
    </location>
</feature>
<dbReference type="Proteomes" id="UP000078343">
    <property type="component" value="Unassembled WGS sequence"/>
</dbReference>
<accession>A0A178Z6A7</accession>
<sequence length="813" mass="90027">MAVVARSRRSETRSGSRSSSSEVPQGRSEARVHKQRKLPTKQYPSAAWSRMEDIIKQLYCEERVPVAELIRRLHGMGFEVNERMLHTRIRKWKIGRNHKFSEMKMAAYLLAEYLDRQQQQLNLSATGQRTTVNKRAGMPSFDIRGERVDYKEVKRYFRRKKILDPVSWVKGEKDGLELSEDVVIVEHADPVSVGEVRSSEDDDEDTSDQEHEEFQLLGEQGGQAAPEHVADDSNNTHQTSNVPYLDDGHFTLIQGLPHTDVNDSVFSVPALFRPQPYYAIEHLNRSMMIYMSSYLSSPASNADLEPVVHAHTVHAIFASKIQDGISLLANVSPQAAKARLRRPEVNAAKAFASFDNGFGLVRRILENNNPMSLALMLSIVCELADRTVTAGMMTPTIGVLLTKLLTFVHEMAVEVCGRGHPLTVFFDILVREYMSPTILSSSGSLPVMELILTSLNLALAQFALLSTRQSAQDWKQLYVRERLCDALYYCGSPYLVTRANMRRRLLHDQEATYGPTARNVLWTLTNVADDCLADGDVDRAIGHFQDALDRAETLVDGYGRVKSTFAAREGLGRCWLRKAQDAEAEALWQEEQSRGRVCAESAFDQFHSARGSNPQTSPGSACCSCHFHQSTRSHPSSSESSADNTRPSTPVGSGSSAASSSSPPPPLQEPCPTSTKTHGGSHQHRNYHNHSRHHEESPAAHKRREYLTRAYRYFVAAEDEARTYFEASSRRTTRVNLRRQEVAELLGIVATPESSSGSGSGSGSGSEDEGRAMSADVSADNAARLPASTMATATNINLVLASSSSNFGFGFGA</sequence>
<gene>
    <name evidence="3" type="ORF">AYL99_10283</name>
</gene>
<dbReference type="GeneID" id="30014451"/>
<protein>
    <recommendedName>
        <fullName evidence="2">Clr5 domain-containing protein</fullName>
    </recommendedName>
</protein>
<feature type="region of interest" description="Disordered" evidence="1">
    <location>
        <begin position="749"/>
        <end position="777"/>
    </location>
</feature>
<evidence type="ECO:0000313" key="3">
    <source>
        <dbReference type="EMBL" id="OAP55310.1"/>
    </source>
</evidence>
<dbReference type="EMBL" id="LVYI01000011">
    <property type="protein sequence ID" value="OAP55310.1"/>
    <property type="molecule type" value="Genomic_DNA"/>
</dbReference>
<name>A0A178Z6A7_9EURO</name>
<comment type="caution">
    <text evidence="3">The sequence shown here is derived from an EMBL/GenBank/DDBJ whole genome shotgun (WGS) entry which is preliminary data.</text>
</comment>
<dbReference type="Gene3D" id="1.25.40.10">
    <property type="entry name" value="Tetratricopeptide repeat domain"/>
    <property type="match status" value="1"/>
</dbReference>
<dbReference type="InterPro" id="IPR011990">
    <property type="entry name" value="TPR-like_helical_dom_sf"/>
</dbReference>
<evidence type="ECO:0000256" key="1">
    <source>
        <dbReference type="SAM" id="MobiDB-lite"/>
    </source>
</evidence>
<proteinExistence type="predicted"/>
<dbReference type="OrthoDB" id="5075616at2759"/>
<evidence type="ECO:0000313" key="4">
    <source>
        <dbReference type="Proteomes" id="UP000078343"/>
    </source>
</evidence>
<feature type="compositionally biased region" description="Polar residues" evidence="1">
    <location>
        <begin position="232"/>
        <end position="242"/>
    </location>
</feature>
<dbReference type="RefSeq" id="XP_018688677.1">
    <property type="nucleotide sequence ID" value="XM_018841789.1"/>
</dbReference>
<feature type="region of interest" description="Disordered" evidence="1">
    <location>
        <begin position="632"/>
        <end position="701"/>
    </location>
</feature>